<dbReference type="CDD" id="cd01741">
    <property type="entry name" value="GATase1_1"/>
    <property type="match status" value="1"/>
</dbReference>
<dbReference type="GO" id="GO:0005829">
    <property type="term" value="C:cytosol"/>
    <property type="evidence" value="ECO:0007669"/>
    <property type="project" value="TreeGrafter"/>
</dbReference>
<evidence type="ECO:0000313" key="2">
    <source>
        <dbReference type="EMBL" id="SVA86114.1"/>
    </source>
</evidence>
<dbReference type="InterPro" id="IPR029062">
    <property type="entry name" value="Class_I_gatase-like"/>
</dbReference>
<reference evidence="2" key="1">
    <citation type="submission" date="2018-05" db="EMBL/GenBank/DDBJ databases">
        <authorList>
            <person name="Lanie J.A."/>
            <person name="Ng W.-L."/>
            <person name="Kazmierczak K.M."/>
            <person name="Andrzejewski T.M."/>
            <person name="Davidsen T.M."/>
            <person name="Wayne K.J."/>
            <person name="Tettelin H."/>
            <person name="Glass J.I."/>
            <person name="Rusch D."/>
            <person name="Podicherti R."/>
            <person name="Tsui H.-C.T."/>
            <person name="Winkler M.E."/>
        </authorList>
    </citation>
    <scope>NUCLEOTIDE SEQUENCE</scope>
</reference>
<feature type="domain" description="Glutamine amidotransferase" evidence="1">
    <location>
        <begin position="53"/>
        <end position="188"/>
    </location>
</feature>
<dbReference type="PANTHER" id="PTHR42695">
    <property type="entry name" value="GLUTAMINE AMIDOTRANSFERASE YLR126C-RELATED"/>
    <property type="match status" value="1"/>
</dbReference>
<dbReference type="Gene3D" id="3.40.50.880">
    <property type="match status" value="1"/>
</dbReference>
<name>A0A381ZAF7_9ZZZZ</name>
<dbReference type="EMBL" id="UINC01020526">
    <property type="protein sequence ID" value="SVA86114.1"/>
    <property type="molecule type" value="Genomic_DNA"/>
</dbReference>
<gene>
    <name evidence="2" type="ORF">METZ01_LOCUS138968</name>
</gene>
<evidence type="ECO:0000259" key="1">
    <source>
        <dbReference type="Pfam" id="PF00117"/>
    </source>
</evidence>
<organism evidence="2">
    <name type="scientific">marine metagenome</name>
    <dbReference type="NCBI Taxonomy" id="408172"/>
    <lineage>
        <taxon>unclassified sequences</taxon>
        <taxon>metagenomes</taxon>
        <taxon>ecological metagenomes</taxon>
    </lineage>
</organism>
<dbReference type="InterPro" id="IPR017926">
    <property type="entry name" value="GATASE"/>
</dbReference>
<dbReference type="SUPFAM" id="SSF52317">
    <property type="entry name" value="Class I glutamine amidotransferase-like"/>
    <property type="match status" value="1"/>
</dbReference>
<feature type="non-terminal residue" evidence="2">
    <location>
        <position position="1"/>
    </location>
</feature>
<dbReference type="PROSITE" id="PS51273">
    <property type="entry name" value="GATASE_TYPE_1"/>
    <property type="match status" value="1"/>
</dbReference>
<dbReference type="AlphaFoldDB" id="A0A381ZAF7"/>
<protein>
    <recommendedName>
        <fullName evidence="1">Glutamine amidotransferase domain-containing protein</fullName>
    </recommendedName>
</protein>
<proteinExistence type="predicted"/>
<dbReference type="InterPro" id="IPR044992">
    <property type="entry name" value="ChyE-like"/>
</dbReference>
<sequence>VKICILHIGTAIPNQSSKHTPSPVRFKNLLSPLLPKAQWSTINCISGKLPDQHDQFDAYLITGGEYSVYDEYDWQHELFDFIRAVSAVFIPIAGICYGHQALAHAIGGKVERSNNGWSVGILPIDVVDSPHWLTPPQRSVSLFSMHQDEVVSLPQQATQFMKSDHCENSGFFVNTHILGIQQHPDFTKELCLDLITKRKKMIGDKYQNAIDSLSSDHDGQDVSQWMANFFSV</sequence>
<accession>A0A381ZAF7</accession>
<dbReference type="Pfam" id="PF00117">
    <property type="entry name" value="GATase"/>
    <property type="match status" value="1"/>
</dbReference>
<dbReference type="PANTHER" id="PTHR42695:SF5">
    <property type="entry name" value="GLUTAMINE AMIDOTRANSFERASE YLR126C-RELATED"/>
    <property type="match status" value="1"/>
</dbReference>